<dbReference type="GO" id="GO:0010181">
    <property type="term" value="F:FMN binding"/>
    <property type="evidence" value="ECO:0007669"/>
    <property type="project" value="InterPro"/>
</dbReference>
<dbReference type="PANTHER" id="PTHR30466">
    <property type="entry name" value="FLAVIN REDUCTASE"/>
    <property type="match status" value="1"/>
</dbReference>
<dbReference type="AlphaFoldDB" id="A0AAJ6AYL7"/>
<dbReference type="PANTHER" id="PTHR30466:SF11">
    <property type="entry name" value="FLAVIN-DEPENDENT MONOOXYGENASE, REDUCTASE SUBUNIT HSAB"/>
    <property type="match status" value="1"/>
</dbReference>
<evidence type="ECO:0000259" key="3">
    <source>
        <dbReference type="SMART" id="SM00903"/>
    </source>
</evidence>
<dbReference type="Pfam" id="PF01613">
    <property type="entry name" value="Flavin_Reduct"/>
    <property type="match status" value="1"/>
</dbReference>
<evidence type="ECO:0000313" key="4">
    <source>
        <dbReference type="EMBL" id="WEK03725.1"/>
    </source>
</evidence>
<evidence type="ECO:0000256" key="2">
    <source>
        <dbReference type="ARBA" id="ARBA00023002"/>
    </source>
</evidence>
<keyword evidence="2" id="KW-0560">Oxidoreductase</keyword>
<sequence length="190" mass="20581">MREDVEEISGAIVVPGDIQDAVAPMYLADAFKNSMRNLAASVAVVTVRAGDDAAGFTATSIISLSMDPPTLLVSINRTSSCWPLVQRSGRFAVNILSSAHREVADTFAGRRGLSGNDRYVDPRWQRDASQIPRLVDALAVIECDLEEVLPRYSHAILIGRVLNASCSNSSRPLVYWQGEYNGLSGLSDNI</sequence>
<reference evidence="4" key="1">
    <citation type="submission" date="2023-03" db="EMBL/GenBank/DDBJ databases">
        <title>Andean soil-derived lignocellulolytic bacterial consortium as a source of novel taxa and putative plastic-active enzymes.</title>
        <authorList>
            <person name="Diaz-Garcia L."/>
            <person name="Chuvochina M."/>
            <person name="Feuerriegel G."/>
            <person name="Bunk B."/>
            <person name="Sproer C."/>
            <person name="Streit W.R."/>
            <person name="Rodriguez L.M."/>
            <person name="Overmann J."/>
            <person name="Jimenez D.J."/>
        </authorList>
    </citation>
    <scope>NUCLEOTIDE SEQUENCE</scope>
    <source>
        <strain evidence="4">MAG 4196</strain>
    </source>
</reference>
<dbReference type="InterPro" id="IPR002563">
    <property type="entry name" value="Flavin_Rdtase-like_dom"/>
</dbReference>
<dbReference type="SUPFAM" id="SSF50475">
    <property type="entry name" value="FMN-binding split barrel"/>
    <property type="match status" value="1"/>
</dbReference>
<dbReference type="SMART" id="SM00903">
    <property type="entry name" value="Flavin_Reduct"/>
    <property type="match status" value="1"/>
</dbReference>
<protein>
    <submittedName>
        <fullName evidence="4">Flavin reductase family protein</fullName>
    </submittedName>
</protein>
<dbReference type="GO" id="GO:0042602">
    <property type="term" value="F:riboflavin reductase (NADPH) activity"/>
    <property type="evidence" value="ECO:0007669"/>
    <property type="project" value="TreeGrafter"/>
</dbReference>
<feature type="domain" description="Flavin reductase like" evidence="3">
    <location>
        <begin position="35"/>
        <end position="182"/>
    </location>
</feature>
<evidence type="ECO:0000313" key="5">
    <source>
        <dbReference type="Proteomes" id="UP001217476"/>
    </source>
</evidence>
<comment type="similarity">
    <text evidence="1">Belongs to the non-flavoprotein flavin reductase family.</text>
</comment>
<name>A0AAJ6AYL7_9HYPH</name>
<dbReference type="InterPro" id="IPR012349">
    <property type="entry name" value="Split_barrel_FMN-bd"/>
</dbReference>
<dbReference type="InterPro" id="IPR050268">
    <property type="entry name" value="NADH-dep_flavin_reductase"/>
</dbReference>
<gene>
    <name evidence="4" type="ORF">P0Y65_16230</name>
</gene>
<dbReference type="Gene3D" id="2.30.110.10">
    <property type="entry name" value="Electron Transport, Fmn-binding Protein, Chain A"/>
    <property type="match status" value="1"/>
</dbReference>
<dbReference type="EMBL" id="CP119312">
    <property type="protein sequence ID" value="WEK03725.1"/>
    <property type="molecule type" value="Genomic_DNA"/>
</dbReference>
<evidence type="ECO:0000256" key="1">
    <source>
        <dbReference type="ARBA" id="ARBA00008898"/>
    </source>
</evidence>
<accession>A0AAJ6AYL7</accession>
<organism evidence="4 5">
    <name type="scientific">Candidatus Devosia phytovorans</name>
    <dbReference type="NCBI Taxonomy" id="3121372"/>
    <lineage>
        <taxon>Bacteria</taxon>
        <taxon>Pseudomonadati</taxon>
        <taxon>Pseudomonadota</taxon>
        <taxon>Alphaproteobacteria</taxon>
        <taxon>Hyphomicrobiales</taxon>
        <taxon>Devosiaceae</taxon>
        <taxon>Devosia</taxon>
    </lineage>
</organism>
<dbReference type="Proteomes" id="UP001217476">
    <property type="component" value="Chromosome"/>
</dbReference>
<proteinExistence type="inferred from homology"/>